<dbReference type="AlphaFoldDB" id="A0AAD7E2M1"/>
<accession>A0AAD7E2M1</accession>
<protein>
    <submittedName>
        <fullName evidence="1">Uncharacterized protein</fullName>
    </submittedName>
</protein>
<dbReference type="Proteomes" id="UP001219525">
    <property type="component" value="Unassembled WGS sequence"/>
</dbReference>
<evidence type="ECO:0000313" key="1">
    <source>
        <dbReference type="EMBL" id="KAJ7225330.1"/>
    </source>
</evidence>
<gene>
    <name evidence="1" type="ORF">GGX14DRAFT_348582</name>
</gene>
<reference evidence="1" key="1">
    <citation type="submission" date="2023-03" db="EMBL/GenBank/DDBJ databases">
        <title>Massive genome expansion in bonnet fungi (Mycena s.s.) driven by repeated elements and novel gene families across ecological guilds.</title>
        <authorList>
            <consortium name="Lawrence Berkeley National Laboratory"/>
            <person name="Harder C.B."/>
            <person name="Miyauchi S."/>
            <person name="Viragh M."/>
            <person name="Kuo A."/>
            <person name="Thoen E."/>
            <person name="Andreopoulos B."/>
            <person name="Lu D."/>
            <person name="Skrede I."/>
            <person name="Drula E."/>
            <person name="Henrissat B."/>
            <person name="Morin E."/>
            <person name="Kohler A."/>
            <person name="Barry K."/>
            <person name="LaButti K."/>
            <person name="Morin E."/>
            <person name="Salamov A."/>
            <person name="Lipzen A."/>
            <person name="Mereny Z."/>
            <person name="Hegedus B."/>
            <person name="Baldrian P."/>
            <person name="Stursova M."/>
            <person name="Weitz H."/>
            <person name="Taylor A."/>
            <person name="Grigoriev I.V."/>
            <person name="Nagy L.G."/>
            <person name="Martin F."/>
            <person name="Kauserud H."/>
        </authorList>
    </citation>
    <scope>NUCLEOTIDE SEQUENCE</scope>
    <source>
        <strain evidence="1">9144</strain>
    </source>
</reference>
<organism evidence="1 2">
    <name type="scientific">Mycena pura</name>
    <dbReference type="NCBI Taxonomy" id="153505"/>
    <lineage>
        <taxon>Eukaryota</taxon>
        <taxon>Fungi</taxon>
        <taxon>Dikarya</taxon>
        <taxon>Basidiomycota</taxon>
        <taxon>Agaricomycotina</taxon>
        <taxon>Agaricomycetes</taxon>
        <taxon>Agaricomycetidae</taxon>
        <taxon>Agaricales</taxon>
        <taxon>Marasmiineae</taxon>
        <taxon>Mycenaceae</taxon>
        <taxon>Mycena</taxon>
    </lineage>
</organism>
<dbReference type="EMBL" id="JARJCW010000004">
    <property type="protein sequence ID" value="KAJ7225330.1"/>
    <property type="molecule type" value="Genomic_DNA"/>
</dbReference>
<sequence length="153" mass="16814">MATSSTSTADSDEFCGVTCPPGAPTWFTGALAELVRVGFGPAYRDLVEALVELEQAYGFLDKGQKIALNGRPSQIAAWFKEGRKWKAKPELRINDLDAFAEKWGRWWDAMQPDWRERGEDGKRARVASEGRGWGSTVCCSSSRHSIGGRASKG</sequence>
<keyword evidence="2" id="KW-1185">Reference proteome</keyword>
<evidence type="ECO:0000313" key="2">
    <source>
        <dbReference type="Proteomes" id="UP001219525"/>
    </source>
</evidence>
<name>A0AAD7E2M1_9AGAR</name>
<proteinExistence type="predicted"/>
<comment type="caution">
    <text evidence="1">The sequence shown here is derived from an EMBL/GenBank/DDBJ whole genome shotgun (WGS) entry which is preliminary data.</text>
</comment>